<dbReference type="PANTHER" id="PTHR47388:SF1">
    <property type="entry name" value="TUMOR NECROSIS FACTOR RECEPTOR SUPERFAMILY MEMBER 18"/>
    <property type="match status" value="1"/>
</dbReference>
<keyword evidence="1" id="KW-0472">Membrane</keyword>
<protein>
    <recommendedName>
        <fullName evidence="3">TNFR-Cys domain-containing protein</fullName>
    </recommendedName>
</protein>
<feature type="signal peptide" evidence="2">
    <location>
        <begin position="1"/>
        <end position="22"/>
    </location>
</feature>
<evidence type="ECO:0000313" key="4">
    <source>
        <dbReference type="EMBL" id="KAK7155642.1"/>
    </source>
</evidence>
<evidence type="ECO:0000259" key="3">
    <source>
        <dbReference type="SMART" id="SM00208"/>
    </source>
</evidence>
<feature type="domain" description="TNFR-Cys" evidence="3">
    <location>
        <begin position="118"/>
        <end position="153"/>
    </location>
</feature>
<gene>
    <name evidence="4" type="ORF">R3I93_010325</name>
</gene>
<dbReference type="Gene3D" id="2.10.50.10">
    <property type="entry name" value="Tumor Necrosis Factor Receptor, subunit A, domain 2"/>
    <property type="match status" value="2"/>
</dbReference>
<name>A0AAN9D4N8_9TELE</name>
<dbReference type="InterPro" id="IPR022318">
    <property type="entry name" value="TNFR_18"/>
</dbReference>
<feature type="transmembrane region" description="Helical" evidence="1">
    <location>
        <begin position="183"/>
        <end position="207"/>
    </location>
</feature>
<dbReference type="AlphaFoldDB" id="A0AAN9D4N8"/>
<proteinExistence type="predicted"/>
<dbReference type="InterPro" id="IPR053107">
    <property type="entry name" value="TNFRSF18"/>
</dbReference>
<keyword evidence="1" id="KW-0812">Transmembrane</keyword>
<dbReference type="EMBL" id="JAYKXH010000010">
    <property type="protein sequence ID" value="KAK7155642.1"/>
    <property type="molecule type" value="Genomic_DNA"/>
</dbReference>
<dbReference type="GO" id="GO:0009897">
    <property type="term" value="C:external side of plasma membrane"/>
    <property type="evidence" value="ECO:0007669"/>
    <property type="project" value="TreeGrafter"/>
</dbReference>
<comment type="caution">
    <text evidence="4">The sequence shown here is derived from an EMBL/GenBank/DDBJ whole genome shotgun (WGS) entry which is preliminary data.</text>
</comment>
<dbReference type="SMART" id="SM00208">
    <property type="entry name" value="TNFR"/>
    <property type="match status" value="2"/>
</dbReference>
<feature type="chain" id="PRO_5042881010" description="TNFR-Cys domain-containing protein" evidence="2">
    <location>
        <begin position="23"/>
        <end position="261"/>
    </location>
</feature>
<accession>A0AAN9D4N8</accession>
<keyword evidence="5" id="KW-1185">Reference proteome</keyword>
<reference evidence="4 5" key="1">
    <citation type="submission" date="2024-02" db="EMBL/GenBank/DDBJ databases">
        <title>Chromosome-level genome assembly of the Eurasian Minnow (Phoxinus phoxinus).</title>
        <authorList>
            <person name="Oriowo T.O."/>
            <person name="Martin S."/>
            <person name="Stange M."/>
            <person name="Chrysostomakis Y."/>
            <person name="Brown T."/>
            <person name="Winkler S."/>
            <person name="Kukowka S."/>
            <person name="Myers E.W."/>
            <person name="Bohne A."/>
        </authorList>
    </citation>
    <scope>NUCLEOTIDE SEQUENCE [LARGE SCALE GENOMIC DNA]</scope>
    <source>
        <strain evidence="4">ZFMK-TIS-60720</strain>
        <tissue evidence="4">Whole Organism</tissue>
    </source>
</reference>
<dbReference type="InterPro" id="IPR001368">
    <property type="entry name" value="TNFR/NGFR_Cys_rich_reg"/>
</dbReference>
<evidence type="ECO:0000256" key="1">
    <source>
        <dbReference type="SAM" id="Phobius"/>
    </source>
</evidence>
<organism evidence="4 5">
    <name type="scientific">Phoxinus phoxinus</name>
    <name type="common">Eurasian minnow</name>
    <dbReference type="NCBI Taxonomy" id="58324"/>
    <lineage>
        <taxon>Eukaryota</taxon>
        <taxon>Metazoa</taxon>
        <taxon>Chordata</taxon>
        <taxon>Craniata</taxon>
        <taxon>Vertebrata</taxon>
        <taxon>Euteleostomi</taxon>
        <taxon>Actinopterygii</taxon>
        <taxon>Neopterygii</taxon>
        <taxon>Teleostei</taxon>
        <taxon>Ostariophysi</taxon>
        <taxon>Cypriniformes</taxon>
        <taxon>Leuciscidae</taxon>
        <taxon>Phoxininae</taxon>
        <taxon>Phoxinus</taxon>
    </lineage>
</organism>
<dbReference type="GO" id="GO:0045785">
    <property type="term" value="P:positive regulation of cell adhesion"/>
    <property type="evidence" value="ECO:0007669"/>
    <property type="project" value="TreeGrafter"/>
</dbReference>
<dbReference type="GO" id="GO:0005031">
    <property type="term" value="F:tumor necrosis factor receptor activity"/>
    <property type="evidence" value="ECO:0007669"/>
    <property type="project" value="InterPro"/>
</dbReference>
<keyword evidence="1" id="KW-1133">Transmembrane helix</keyword>
<dbReference type="PANTHER" id="PTHR47388">
    <property type="entry name" value="TUMOR NECROSIS FACTOR RECEPTOR SUPERFAMILY MEMBER 18"/>
    <property type="match status" value="1"/>
</dbReference>
<dbReference type="Proteomes" id="UP001364617">
    <property type="component" value="Unassembled WGS sequence"/>
</dbReference>
<keyword evidence="2" id="KW-0732">Signal</keyword>
<dbReference type="PRINTS" id="PR01968">
    <property type="entry name" value="TNFACTORR18"/>
</dbReference>
<evidence type="ECO:0000256" key="2">
    <source>
        <dbReference type="SAM" id="SignalP"/>
    </source>
</evidence>
<sequence length="261" mass="29145">MDTAKLCFWFTLLCVCGSWISSLPLNCDWTTEYELGNICHKACPSGEYLKESGKENNRDIVCEKCPPNPASKEVECFCNNLLCLNKKCTSCGERLSCKPGEQLRRNGKFDYGYDCVPCPNNTYNDAEGSTCKYITKCVGVEIFSGNKTHNARCASSVPIGVRNDTDTNHSTDKQENGIQSHPFMVACLIVTVLTCFVFIMYTALQILKYKMLLKLRKPCTRVLSSDTCSCKLSKEEMGENGSDSKTEISEEFSMCDVNSFP</sequence>
<feature type="domain" description="TNFR-Cys" evidence="3">
    <location>
        <begin position="27"/>
        <end position="62"/>
    </location>
</feature>
<dbReference type="SUPFAM" id="SSF57586">
    <property type="entry name" value="TNF receptor-like"/>
    <property type="match status" value="1"/>
</dbReference>
<dbReference type="GO" id="GO:0043066">
    <property type="term" value="P:negative regulation of apoptotic process"/>
    <property type="evidence" value="ECO:0007669"/>
    <property type="project" value="InterPro"/>
</dbReference>
<evidence type="ECO:0000313" key="5">
    <source>
        <dbReference type="Proteomes" id="UP001364617"/>
    </source>
</evidence>